<keyword evidence="4" id="KW-0411">Iron-sulfur</keyword>
<reference evidence="8 9" key="1">
    <citation type="submission" date="2020-07" db="EMBL/GenBank/DDBJ databases">
        <title>The yeast mating-type switching endonuclease HO is a domesticated member of an unorthodox homing genetic element family.</title>
        <authorList>
            <person name="Coughlan A.Y."/>
            <person name="Lombardi L."/>
            <person name="Braun-Galleani S."/>
            <person name="Martos A.R."/>
            <person name="Galeote V."/>
            <person name="Bigey F."/>
            <person name="Dequin S."/>
            <person name="Byrne K.P."/>
            <person name="Wolfe K.H."/>
        </authorList>
    </citation>
    <scope>NUCLEOTIDE SEQUENCE [LARGE SCALE GENOMIC DNA]</scope>
    <source>
        <strain evidence="8 9">NRRL Y-6702</strain>
    </source>
</reference>
<protein>
    <recommendedName>
        <fullName evidence="6">Monothiol glutaredoxin-5, mitochondrial</fullName>
    </recommendedName>
</protein>
<evidence type="ECO:0000256" key="3">
    <source>
        <dbReference type="ARBA" id="ARBA00023004"/>
    </source>
</evidence>
<keyword evidence="1" id="KW-0001">2Fe-2S</keyword>
<dbReference type="SUPFAM" id="SSF52833">
    <property type="entry name" value="Thioredoxin-like"/>
    <property type="match status" value="1"/>
</dbReference>
<dbReference type="PANTHER" id="PTHR10293:SF16">
    <property type="entry name" value="GLUTAREDOXIN-RELATED PROTEIN 5, MITOCHONDRIAL"/>
    <property type="match status" value="1"/>
</dbReference>
<dbReference type="EMBL" id="CP058604">
    <property type="protein sequence ID" value="QLG70844.1"/>
    <property type="molecule type" value="Genomic_DNA"/>
</dbReference>
<keyword evidence="9" id="KW-1185">Reference proteome</keyword>
<keyword evidence="2" id="KW-0479">Metal-binding</keyword>
<dbReference type="NCBIfam" id="TIGR00365">
    <property type="entry name" value="Grx4 family monothiol glutaredoxin"/>
    <property type="match status" value="1"/>
</dbReference>
<dbReference type="Gene3D" id="3.40.30.10">
    <property type="entry name" value="Glutaredoxin"/>
    <property type="match status" value="1"/>
</dbReference>
<feature type="domain" description="Glutaredoxin" evidence="7">
    <location>
        <begin position="77"/>
        <end position="144"/>
    </location>
</feature>
<dbReference type="FunFam" id="3.40.30.10:FF:000005">
    <property type="entry name" value="Glutaredoxin 5"/>
    <property type="match status" value="1"/>
</dbReference>
<proteinExistence type="predicted"/>
<accession>A0A7H9AXL5</accession>
<dbReference type="InterPro" id="IPR004480">
    <property type="entry name" value="Monothiol_GRX-rel"/>
</dbReference>
<dbReference type="GO" id="GO:0051537">
    <property type="term" value="F:2 iron, 2 sulfur cluster binding"/>
    <property type="evidence" value="ECO:0007669"/>
    <property type="project" value="UniProtKB-KW"/>
</dbReference>
<dbReference type="InterPro" id="IPR036249">
    <property type="entry name" value="Thioredoxin-like_sf"/>
</dbReference>
<dbReference type="Pfam" id="PF00462">
    <property type="entry name" value="Glutaredoxin"/>
    <property type="match status" value="1"/>
</dbReference>
<dbReference type="RefSeq" id="XP_037142572.1">
    <property type="nucleotide sequence ID" value="XM_037286677.1"/>
</dbReference>
<dbReference type="GO" id="GO:0015036">
    <property type="term" value="F:disulfide oxidoreductase activity"/>
    <property type="evidence" value="ECO:0007669"/>
    <property type="project" value="UniProtKB-ARBA"/>
</dbReference>
<evidence type="ECO:0000313" key="8">
    <source>
        <dbReference type="EMBL" id="QLG70844.1"/>
    </source>
</evidence>
<organism evidence="8 9">
    <name type="scientific">Zygotorulaspora mrakii</name>
    <name type="common">Zygosaccharomyces mrakii</name>
    <dbReference type="NCBI Taxonomy" id="42260"/>
    <lineage>
        <taxon>Eukaryota</taxon>
        <taxon>Fungi</taxon>
        <taxon>Dikarya</taxon>
        <taxon>Ascomycota</taxon>
        <taxon>Saccharomycotina</taxon>
        <taxon>Saccharomycetes</taxon>
        <taxon>Saccharomycetales</taxon>
        <taxon>Saccharomycetaceae</taxon>
        <taxon>Zygotorulaspora</taxon>
    </lineage>
</organism>
<dbReference type="AlphaFoldDB" id="A0A7H9AXL5"/>
<dbReference type="KEGG" id="zmk:HG535_0A07870"/>
<dbReference type="OrthoDB" id="415696at2759"/>
<evidence type="ECO:0000256" key="1">
    <source>
        <dbReference type="ARBA" id="ARBA00022714"/>
    </source>
</evidence>
<dbReference type="GeneID" id="59234480"/>
<dbReference type="GO" id="GO:0044571">
    <property type="term" value="P:[2Fe-2S] cluster assembly"/>
    <property type="evidence" value="ECO:0007669"/>
    <property type="project" value="UniProtKB-ARBA"/>
</dbReference>
<name>A0A7H9AXL5_ZYGMR</name>
<evidence type="ECO:0000256" key="6">
    <source>
        <dbReference type="ARBA" id="ARBA00067618"/>
    </source>
</evidence>
<dbReference type="PANTHER" id="PTHR10293">
    <property type="entry name" value="GLUTAREDOXIN FAMILY MEMBER"/>
    <property type="match status" value="1"/>
</dbReference>
<dbReference type="InterPro" id="IPR002109">
    <property type="entry name" value="Glutaredoxin"/>
</dbReference>
<dbReference type="GO" id="GO:0005759">
    <property type="term" value="C:mitochondrial matrix"/>
    <property type="evidence" value="ECO:0007669"/>
    <property type="project" value="TreeGrafter"/>
</dbReference>
<dbReference type="GO" id="GO:0046872">
    <property type="term" value="F:metal ion binding"/>
    <property type="evidence" value="ECO:0007669"/>
    <property type="project" value="UniProtKB-KW"/>
</dbReference>
<dbReference type="InterPro" id="IPR033658">
    <property type="entry name" value="GRX_PICOT-like"/>
</dbReference>
<sequence>MFYIKLPNNYYPVAESVYSTILLQGSTEIMMLFKRIPTLTSALSLAQPKILFSQQTRLFLSTETRKAIEDAISSAPVVLFMKGTPEFPQCGFSRACISLLGQQGVDPAKFAAYNVLEDPELRDGIKEFSEWPTIPQLYLNKEFIGGCDIVTSMAQTGELTDVLEKADALVPEDE</sequence>
<keyword evidence="3" id="KW-0408">Iron</keyword>
<evidence type="ECO:0000256" key="4">
    <source>
        <dbReference type="ARBA" id="ARBA00023014"/>
    </source>
</evidence>
<dbReference type="PROSITE" id="PS51354">
    <property type="entry name" value="GLUTAREDOXIN_2"/>
    <property type="match status" value="1"/>
</dbReference>
<evidence type="ECO:0000256" key="5">
    <source>
        <dbReference type="ARBA" id="ARBA00023284"/>
    </source>
</evidence>
<evidence type="ECO:0000259" key="7">
    <source>
        <dbReference type="Pfam" id="PF00462"/>
    </source>
</evidence>
<dbReference type="CDD" id="cd03028">
    <property type="entry name" value="GRX_PICOT_like"/>
    <property type="match status" value="1"/>
</dbReference>
<gene>
    <name evidence="8" type="ORF">HG535_0A07870</name>
</gene>
<dbReference type="Proteomes" id="UP000509704">
    <property type="component" value="Chromosome 1"/>
</dbReference>
<keyword evidence="5" id="KW-0676">Redox-active center</keyword>
<evidence type="ECO:0000313" key="9">
    <source>
        <dbReference type="Proteomes" id="UP000509704"/>
    </source>
</evidence>
<evidence type="ECO:0000256" key="2">
    <source>
        <dbReference type="ARBA" id="ARBA00022723"/>
    </source>
</evidence>